<evidence type="ECO:0000313" key="3">
    <source>
        <dbReference type="Proteomes" id="UP000271162"/>
    </source>
</evidence>
<dbReference type="AlphaFoldDB" id="A0A0N4XC74"/>
<dbReference type="EMBL" id="UYSL01000006">
    <property type="protein sequence ID" value="VDL61825.1"/>
    <property type="molecule type" value="Genomic_DNA"/>
</dbReference>
<dbReference type="Proteomes" id="UP000271162">
    <property type="component" value="Unassembled WGS sequence"/>
</dbReference>
<keyword evidence="3" id="KW-1185">Reference proteome</keyword>
<feature type="compositionally biased region" description="Low complexity" evidence="1">
    <location>
        <begin position="114"/>
        <end position="161"/>
    </location>
</feature>
<evidence type="ECO:0000313" key="4">
    <source>
        <dbReference type="WBParaSite" id="NBR_0000003301-mRNA-1"/>
    </source>
</evidence>
<evidence type="ECO:0000313" key="2">
    <source>
        <dbReference type="EMBL" id="VDL61825.1"/>
    </source>
</evidence>
<gene>
    <name evidence="2" type="ORF">NBR_LOCUS34</name>
</gene>
<sequence length="312" mass="35150">MVLEETMRLKRRLNHRMQEMFSAQPYSREALGLTKYMAQLDATATPPPCPAPNRTMFTTAAPPTEATIPLNLCTQGTTPPLLQSLLVDLRQLPRLPEHLRYPPPRPRYPPLRQPPQSTSSSKASAASSNPTSSSKASAASSTHSTSSTPSTTASPSTVAPTHCVPAGQQATKKSFQVPYVYHYDTDQDPFYNWMSSIYGYMFKSEEICDQAHITDLNSITEDQFNGFFATLAAVHPGPFCSLCEHFMTELHERVFTMHPMWEEDERHLMRLLYANIPSTKAFCSAVAPACYEEYEAQCNCLFIYLFIYLYKY</sequence>
<evidence type="ECO:0000256" key="1">
    <source>
        <dbReference type="SAM" id="MobiDB-lite"/>
    </source>
</evidence>
<accession>A0A0N4XC74</accession>
<reference evidence="4" key="1">
    <citation type="submission" date="2017-02" db="UniProtKB">
        <authorList>
            <consortium name="WormBaseParasite"/>
        </authorList>
    </citation>
    <scope>IDENTIFICATION</scope>
</reference>
<proteinExistence type="predicted"/>
<dbReference type="WBParaSite" id="NBR_0000003301-mRNA-1">
    <property type="protein sequence ID" value="NBR_0000003301-mRNA-1"/>
    <property type="gene ID" value="NBR_0000003301"/>
</dbReference>
<organism evidence="4">
    <name type="scientific">Nippostrongylus brasiliensis</name>
    <name type="common">Rat hookworm</name>
    <dbReference type="NCBI Taxonomy" id="27835"/>
    <lineage>
        <taxon>Eukaryota</taxon>
        <taxon>Metazoa</taxon>
        <taxon>Ecdysozoa</taxon>
        <taxon>Nematoda</taxon>
        <taxon>Chromadorea</taxon>
        <taxon>Rhabditida</taxon>
        <taxon>Rhabditina</taxon>
        <taxon>Rhabditomorpha</taxon>
        <taxon>Strongyloidea</taxon>
        <taxon>Heligmosomidae</taxon>
        <taxon>Nippostrongylus</taxon>
    </lineage>
</organism>
<protein>
    <submittedName>
        <fullName evidence="4">Sulfhydryl oxidase</fullName>
    </submittedName>
</protein>
<reference evidence="2 3" key="2">
    <citation type="submission" date="2018-11" db="EMBL/GenBank/DDBJ databases">
        <authorList>
            <consortium name="Pathogen Informatics"/>
        </authorList>
    </citation>
    <scope>NUCLEOTIDE SEQUENCE [LARGE SCALE GENOMIC DNA]</scope>
</reference>
<feature type="compositionally biased region" description="Pro residues" evidence="1">
    <location>
        <begin position="101"/>
        <end position="113"/>
    </location>
</feature>
<feature type="region of interest" description="Disordered" evidence="1">
    <location>
        <begin position="96"/>
        <end position="163"/>
    </location>
</feature>
<name>A0A0N4XC74_NIPBR</name>